<dbReference type="Pfam" id="PF02770">
    <property type="entry name" value="Acyl-CoA_dh_M"/>
    <property type="match status" value="1"/>
</dbReference>
<dbReference type="PANTHER" id="PTHR43884:SF12">
    <property type="entry name" value="ISOVALERYL-COA DEHYDROGENASE, MITOCHONDRIAL-RELATED"/>
    <property type="match status" value="1"/>
</dbReference>
<dbReference type="InterPro" id="IPR037069">
    <property type="entry name" value="AcylCoA_DH/ox_N_sf"/>
</dbReference>
<dbReference type="SUPFAM" id="SSF47203">
    <property type="entry name" value="Acyl-CoA dehydrogenase C-terminal domain-like"/>
    <property type="match status" value="1"/>
</dbReference>
<accession>A0A2T4ZC63</accession>
<dbReference type="InterPro" id="IPR036250">
    <property type="entry name" value="AcylCo_DH-like_C"/>
</dbReference>
<dbReference type="AlphaFoldDB" id="A0A2T4ZC63"/>
<dbReference type="Gene3D" id="2.40.110.10">
    <property type="entry name" value="Butyryl-CoA Dehydrogenase, subunit A, domain 2"/>
    <property type="match status" value="1"/>
</dbReference>
<evidence type="ECO:0000256" key="4">
    <source>
        <dbReference type="ARBA" id="ARBA00022827"/>
    </source>
</evidence>
<evidence type="ECO:0000256" key="2">
    <source>
        <dbReference type="ARBA" id="ARBA00009347"/>
    </source>
</evidence>
<dbReference type="InterPro" id="IPR009100">
    <property type="entry name" value="AcylCoA_DH/oxidase_NM_dom_sf"/>
</dbReference>
<dbReference type="Pfam" id="PF00441">
    <property type="entry name" value="Acyl-CoA_dh_1"/>
    <property type="match status" value="1"/>
</dbReference>
<evidence type="ECO:0000313" key="11">
    <source>
        <dbReference type="EMBL" id="PTM59462.1"/>
    </source>
</evidence>
<dbReference type="InterPro" id="IPR006091">
    <property type="entry name" value="Acyl-CoA_Oxase/DH_mid-dom"/>
</dbReference>
<gene>
    <name evidence="11" type="ORF">C8J48_2085</name>
</gene>
<comment type="similarity">
    <text evidence="2 7">Belongs to the acyl-CoA dehydrogenase family.</text>
</comment>
<evidence type="ECO:0000313" key="12">
    <source>
        <dbReference type="Proteomes" id="UP000241639"/>
    </source>
</evidence>
<dbReference type="PANTHER" id="PTHR43884">
    <property type="entry name" value="ACYL-COA DEHYDROGENASE"/>
    <property type="match status" value="1"/>
</dbReference>
<dbReference type="Pfam" id="PF02771">
    <property type="entry name" value="Acyl-CoA_dh_N"/>
    <property type="match status" value="1"/>
</dbReference>
<dbReference type="FunFam" id="2.40.110.10:FF:000009">
    <property type="entry name" value="Acyl-CoA dehydrogenase"/>
    <property type="match status" value="1"/>
</dbReference>
<keyword evidence="5 7" id="KW-0560">Oxidoreductase</keyword>
<dbReference type="GO" id="GO:0003995">
    <property type="term" value="F:acyl-CoA dehydrogenase activity"/>
    <property type="evidence" value="ECO:0007669"/>
    <property type="project" value="InterPro"/>
</dbReference>
<sequence>MLQIRFCSYNGDESAAIIGGYAKYSGVEKMDFALTEEQRMIRKLMRDFAEGEVAPGADERDRTKEFPREIFLKMADLGLMGLPFPEEFGGGGADTISFAIAVEELSRVCASSGLTYSAHISLGCAPLYLFGTEEQKKMYLVPLCTGQTLGAFGLTEPNAGSDAGGTKTTAVLEEGEWVINGSKCFITNASYADFVALTAVTGPGPEITAFLVPTDSAGFQVIDQYHKMGLHSSNTTELVLENVRIPKGNVLGTIGQGLKQFLITLDGGRIGIGAMAVGIAQGAYEAALRYAKERVQFGQSLSKFQVIQHKLADMAMNIELARTMVHKAAWLKDQGKKMTKEASICKLFASEMAMKVCDQAVQIHGGYGYMHDYKVERFFRDAKLTEIGEGTSEIQRLVIAREIGC</sequence>
<evidence type="ECO:0000259" key="9">
    <source>
        <dbReference type="Pfam" id="PF02770"/>
    </source>
</evidence>
<dbReference type="PROSITE" id="PS00072">
    <property type="entry name" value="ACYL_COA_DH_1"/>
    <property type="match status" value="1"/>
</dbReference>
<evidence type="ECO:0000256" key="1">
    <source>
        <dbReference type="ARBA" id="ARBA00001974"/>
    </source>
</evidence>
<dbReference type="PIRSF" id="PIRSF016578">
    <property type="entry name" value="HsaA"/>
    <property type="match status" value="1"/>
</dbReference>
<proteinExistence type="inferred from homology"/>
<protein>
    <submittedName>
        <fullName evidence="11">Alkylation response protein AidB-like acyl-CoA dehydrogenase</fullName>
    </submittedName>
</protein>
<name>A0A2T4ZC63_9BACL</name>
<dbReference type="Proteomes" id="UP000241639">
    <property type="component" value="Unassembled WGS sequence"/>
</dbReference>
<feature type="domain" description="Acyl-CoA oxidase/dehydrogenase middle" evidence="9">
    <location>
        <begin position="151"/>
        <end position="243"/>
    </location>
</feature>
<dbReference type="InterPro" id="IPR013786">
    <property type="entry name" value="AcylCoA_DH/ox_N"/>
</dbReference>
<organism evidence="11 12">
    <name type="scientific">Desmospora activa DSM 45169</name>
    <dbReference type="NCBI Taxonomy" id="1121389"/>
    <lineage>
        <taxon>Bacteria</taxon>
        <taxon>Bacillati</taxon>
        <taxon>Bacillota</taxon>
        <taxon>Bacilli</taxon>
        <taxon>Bacillales</taxon>
        <taxon>Thermoactinomycetaceae</taxon>
        <taxon>Desmospora</taxon>
    </lineage>
</organism>
<reference evidence="11 12" key="1">
    <citation type="submission" date="2018-04" db="EMBL/GenBank/DDBJ databases">
        <title>Genomic Encyclopedia of Archaeal and Bacterial Type Strains, Phase II (KMG-II): from individual species to whole genera.</title>
        <authorList>
            <person name="Goeker M."/>
        </authorList>
    </citation>
    <scope>NUCLEOTIDE SEQUENCE [LARGE SCALE GENOMIC DNA]</scope>
    <source>
        <strain evidence="11 12">DSM 45169</strain>
    </source>
</reference>
<dbReference type="InterPro" id="IPR046373">
    <property type="entry name" value="Acyl-CoA_Oxase/DH_mid-dom_sf"/>
</dbReference>
<keyword evidence="3 7" id="KW-0285">Flavoprotein</keyword>
<dbReference type="GO" id="GO:0050660">
    <property type="term" value="F:flavin adenine dinucleotide binding"/>
    <property type="evidence" value="ECO:0007669"/>
    <property type="project" value="InterPro"/>
</dbReference>
<dbReference type="EMBL" id="PZZP01000001">
    <property type="protein sequence ID" value="PTM59462.1"/>
    <property type="molecule type" value="Genomic_DNA"/>
</dbReference>
<feature type="domain" description="Acyl-CoA dehydrogenase/oxidase N-terminal" evidence="10">
    <location>
        <begin position="35"/>
        <end position="147"/>
    </location>
</feature>
<comment type="caution">
    <text evidence="11">The sequence shown here is derived from an EMBL/GenBank/DDBJ whole genome shotgun (WGS) entry which is preliminary data.</text>
</comment>
<feature type="domain" description="Acyl-CoA dehydrogenase/oxidase C-terminal" evidence="8">
    <location>
        <begin position="255"/>
        <end position="403"/>
    </location>
</feature>
<comment type="catalytic activity">
    <reaction evidence="6">
        <text>a 2,3-saturated acyl-CoA + A = a 2,3-dehydroacyl-CoA + AH2</text>
        <dbReference type="Rhea" id="RHEA:48608"/>
        <dbReference type="ChEBI" id="CHEBI:13193"/>
        <dbReference type="ChEBI" id="CHEBI:17499"/>
        <dbReference type="ChEBI" id="CHEBI:60015"/>
        <dbReference type="ChEBI" id="CHEBI:65111"/>
    </reaction>
</comment>
<evidence type="ECO:0000259" key="8">
    <source>
        <dbReference type="Pfam" id="PF00441"/>
    </source>
</evidence>
<dbReference type="Gene3D" id="1.20.140.10">
    <property type="entry name" value="Butyryl-CoA Dehydrogenase, subunit A, domain 3"/>
    <property type="match status" value="1"/>
</dbReference>
<evidence type="ECO:0000259" key="10">
    <source>
        <dbReference type="Pfam" id="PF02771"/>
    </source>
</evidence>
<keyword evidence="4 7" id="KW-0274">FAD</keyword>
<dbReference type="PROSITE" id="PS00073">
    <property type="entry name" value="ACYL_COA_DH_2"/>
    <property type="match status" value="1"/>
</dbReference>
<evidence type="ECO:0000256" key="3">
    <source>
        <dbReference type="ARBA" id="ARBA00022630"/>
    </source>
</evidence>
<dbReference type="FunFam" id="1.10.540.10:FF:000002">
    <property type="entry name" value="Acyl-CoA dehydrogenase FadE19"/>
    <property type="match status" value="1"/>
</dbReference>
<keyword evidence="12" id="KW-1185">Reference proteome</keyword>
<dbReference type="FunFam" id="1.20.140.10:FF:000004">
    <property type="entry name" value="Acyl-CoA dehydrogenase FadE25"/>
    <property type="match status" value="1"/>
</dbReference>
<comment type="cofactor">
    <cofactor evidence="1 7">
        <name>FAD</name>
        <dbReference type="ChEBI" id="CHEBI:57692"/>
    </cofactor>
</comment>
<evidence type="ECO:0000256" key="7">
    <source>
        <dbReference type="RuleBase" id="RU362125"/>
    </source>
</evidence>
<evidence type="ECO:0000256" key="5">
    <source>
        <dbReference type="ARBA" id="ARBA00023002"/>
    </source>
</evidence>
<evidence type="ECO:0000256" key="6">
    <source>
        <dbReference type="ARBA" id="ARBA00052546"/>
    </source>
</evidence>
<dbReference type="InterPro" id="IPR006089">
    <property type="entry name" value="Acyl-CoA_DH_CS"/>
</dbReference>
<dbReference type="InterPro" id="IPR009075">
    <property type="entry name" value="AcylCo_DH/oxidase_C"/>
</dbReference>
<dbReference type="Gene3D" id="1.10.540.10">
    <property type="entry name" value="Acyl-CoA dehydrogenase/oxidase, N-terminal domain"/>
    <property type="match status" value="1"/>
</dbReference>
<dbReference type="SUPFAM" id="SSF56645">
    <property type="entry name" value="Acyl-CoA dehydrogenase NM domain-like"/>
    <property type="match status" value="1"/>
</dbReference>